<organism evidence="1 2">
    <name type="scientific">Blautia producta</name>
    <dbReference type="NCBI Taxonomy" id="33035"/>
    <lineage>
        <taxon>Bacteria</taxon>
        <taxon>Bacillati</taxon>
        <taxon>Bacillota</taxon>
        <taxon>Clostridia</taxon>
        <taxon>Lachnospirales</taxon>
        <taxon>Lachnospiraceae</taxon>
        <taxon>Blautia</taxon>
    </lineage>
</organism>
<sequence length="218" mass="23809">MTKKNAIKGVGITALAGLLVIGGSLAYFTDKNKAENFISLGHVDITLTEEMQNPLNPEETISYRDPVNVLPGDRISKIPLIHLAEDSLPSYIRATIAIVNPGNVTPPVTIDSIDLDKDNWVCIKDEAADYVWTCYFVGGEREGILNPGDTAELFTEVKIPGEWGVEANASEVEVTVSAEAVQADGFRPVYERNGDAITSVSWVDKDGKEIQTEKFILR</sequence>
<dbReference type="EMBL" id="CP136422">
    <property type="protein sequence ID" value="WPX71992.1"/>
    <property type="molecule type" value="Genomic_DNA"/>
</dbReference>
<dbReference type="NCBIfam" id="TIGR04088">
    <property type="entry name" value="cognate_SipW"/>
    <property type="match status" value="1"/>
</dbReference>
<dbReference type="Proteomes" id="UP001325248">
    <property type="component" value="Chromosome"/>
</dbReference>
<name>A0ABZ0U461_9FIRM</name>
<evidence type="ECO:0008006" key="3">
    <source>
        <dbReference type="Google" id="ProtNLM"/>
    </source>
</evidence>
<evidence type="ECO:0000313" key="1">
    <source>
        <dbReference type="EMBL" id="WPX71992.1"/>
    </source>
</evidence>
<dbReference type="InterPro" id="IPR023833">
    <property type="entry name" value="Signal_pept_SipW-depend-type"/>
</dbReference>
<evidence type="ECO:0000313" key="2">
    <source>
        <dbReference type="Proteomes" id="UP001325248"/>
    </source>
</evidence>
<gene>
    <name evidence="1" type="ORF">BLCOC_03160</name>
</gene>
<reference evidence="1" key="1">
    <citation type="submission" date="2023-10" db="EMBL/GenBank/DDBJ databases">
        <title>Genome sequence of Blautia coccoides DSM 935.</title>
        <authorList>
            <person name="Boeer T."/>
            <person name="Bengelsdorf F.R."/>
            <person name="Daniel R."/>
            <person name="Poehlein A."/>
        </authorList>
    </citation>
    <scope>NUCLEOTIDE SEQUENCE [LARGE SCALE GENOMIC DNA]</scope>
    <source>
        <strain evidence="1">DSM 935</strain>
    </source>
</reference>
<keyword evidence="2" id="KW-1185">Reference proteome</keyword>
<protein>
    <recommendedName>
        <fullName evidence="3">Ribosomally synthesized peptide with SipW-like signal peptide</fullName>
    </recommendedName>
</protein>
<accession>A0ABZ0U461</accession>
<proteinExistence type="predicted"/>